<dbReference type="InterPro" id="IPR001406">
    <property type="entry name" value="PsdUridine_synth_TruA"/>
</dbReference>
<comment type="subcellular location">
    <subcellularLocation>
        <location evidence="2">Nucleus</location>
    </subcellularLocation>
</comment>
<evidence type="ECO:0000256" key="3">
    <source>
        <dbReference type="ARBA" id="ARBA00009375"/>
    </source>
</evidence>
<evidence type="ECO:0000256" key="5">
    <source>
        <dbReference type="ARBA" id="ARBA00022694"/>
    </source>
</evidence>
<dbReference type="GO" id="GO:0006397">
    <property type="term" value="P:mRNA processing"/>
    <property type="evidence" value="ECO:0007669"/>
    <property type="project" value="UniProtKB-KW"/>
</dbReference>
<comment type="catalytic activity">
    <reaction evidence="1">
        <text>a uridine in mRNA = a pseudouridine in mRNA</text>
        <dbReference type="Rhea" id="RHEA:56644"/>
        <dbReference type="Rhea" id="RHEA-COMP:14658"/>
        <dbReference type="Rhea" id="RHEA-COMP:14659"/>
        <dbReference type="ChEBI" id="CHEBI:65314"/>
        <dbReference type="ChEBI" id="CHEBI:65315"/>
    </reaction>
</comment>
<dbReference type="GO" id="GO:0005634">
    <property type="term" value="C:nucleus"/>
    <property type="evidence" value="ECO:0007669"/>
    <property type="project" value="UniProtKB-SubCell"/>
</dbReference>
<protein>
    <recommendedName>
        <fullName evidence="12">Pseudouridine synthase I TruA alpha/beta domain-containing protein</fullName>
    </recommendedName>
</protein>
<dbReference type="InterPro" id="IPR041708">
    <property type="entry name" value="PUS1/PUS2-like"/>
</dbReference>
<evidence type="ECO:0000256" key="11">
    <source>
        <dbReference type="SAM" id="MobiDB-lite"/>
    </source>
</evidence>
<dbReference type="CDD" id="cd02568">
    <property type="entry name" value="PseudoU_synth_PUS1_PUS2"/>
    <property type="match status" value="1"/>
</dbReference>
<dbReference type="Pfam" id="PF01416">
    <property type="entry name" value="PseudoU_synth_1"/>
    <property type="match status" value="1"/>
</dbReference>
<evidence type="ECO:0000256" key="6">
    <source>
        <dbReference type="ARBA" id="ARBA00023235"/>
    </source>
</evidence>
<accession>A0AAV7E2X7</accession>
<evidence type="ECO:0000313" key="14">
    <source>
        <dbReference type="Proteomes" id="UP000825729"/>
    </source>
</evidence>
<evidence type="ECO:0000256" key="10">
    <source>
        <dbReference type="PIRSR" id="PIRSR641708-2"/>
    </source>
</evidence>
<feature type="region of interest" description="Disordered" evidence="11">
    <location>
        <begin position="224"/>
        <end position="245"/>
    </location>
</feature>
<sequence>MEASQTSPSSPPSEPLPKKIKMSSTSTTGTDSEGEASKTSEAKRRYKRRKVAIFLAYCGVGYQGMQKNPGAKTIEGDLEEAFFLAGAVPDPDRGNPKRYDWARSARTDKGVSAVGQVVSGRFYIDPPGLVGRLNSHLPPQIRVFGCKRVTNSFNAKKFCDRRRYVYLLPVFALDPTSHPDRESVLASAGSENELAKCVECSERGRKVAGVMGRRNSELQVVGEDDGDAVPKEDGNFESAADTSHVKGEIDSRARNAVATVAKASGFENENVNLEGKEDDTSFVADLIMKSSVEEQTEPSLTSKRDDDVHSEANSSEEKPAPASASPETNGQRTPFCYGEEERNRFNRILGHYVGTHNFHNFTTRTKAEDPAARRYIVSFSANSVVTIQGMDFIRCEVVGQSFMLHQIRKMMGLAVAVMRNCAPESLLERALKKEVNINVPTAPEVGLYLDECLFSSYNKKWKDSHEEISMDIYMEVAENFKMENIFSHIASTELKEGVVGLWLHSLNHRNYPDLRGVEINGLSDEKCAQEIRSNEAA</sequence>
<dbReference type="GO" id="GO:1990481">
    <property type="term" value="P:mRNA pseudouridine synthesis"/>
    <property type="evidence" value="ECO:0007669"/>
    <property type="project" value="TreeGrafter"/>
</dbReference>
<evidence type="ECO:0000256" key="2">
    <source>
        <dbReference type="ARBA" id="ARBA00004123"/>
    </source>
</evidence>
<dbReference type="PANTHER" id="PTHR11142:SF4">
    <property type="entry name" value="PSEUDOURIDYLATE SYNTHASE 1 HOMOLOG"/>
    <property type="match status" value="1"/>
</dbReference>
<dbReference type="AlphaFoldDB" id="A0AAV7E2X7"/>
<comment type="catalytic activity">
    <reaction evidence="8">
        <text>a uridine in tRNA = a pseudouridine in tRNA</text>
        <dbReference type="Rhea" id="RHEA:54572"/>
        <dbReference type="Rhea" id="RHEA-COMP:13339"/>
        <dbReference type="Rhea" id="RHEA-COMP:13934"/>
        <dbReference type="ChEBI" id="CHEBI:65314"/>
        <dbReference type="ChEBI" id="CHEBI:65315"/>
    </reaction>
</comment>
<dbReference type="FunFam" id="3.30.70.660:FF:000002">
    <property type="entry name" value="tRNA pseudouridine synthase"/>
    <property type="match status" value="1"/>
</dbReference>
<dbReference type="InterPro" id="IPR020103">
    <property type="entry name" value="PsdUridine_synth_cat_dom_sf"/>
</dbReference>
<evidence type="ECO:0000256" key="4">
    <source>
        <dbReference type="ARBA" id="ARBA00022664"/>
    </source>
</evidence>
<dbReference type="PANTHER" id="PTHR11142">
    <property type="entry name" value="PSEUDOURIDYLATE SYNTHASE"/>
    <property type="match status" value="1"/>
</dbReference>
<dbReference type="GO" id="GO:0009982">
    <property type="term" value="F:pseudouridine synthase activity"/>
    <property type="evidence" value="ECO:0007669"/>
    <property type="project" value="InterPro"/>
</dbReference>
<name>A0AAV7E2X7_ARIFI</name>
<feature type="binding site" evidence="10">
    <location>
        <position position="164"/>
    </location>
    <ligand>
        <name>substrate</name>
    </ligand>
</feature>
<reference evidence="13 14" key="1">
    <citation type="submission" date="2021-07" db="EMBL/GenBank/DDBJ databases">
        <title>The Aristolochia fimbriata genome: insights into angiosperm evolution, floral development and chemical biosynthesis.</title>
        <authorList>
            <person name="Jiao Y."/>
        </authorList>
    </citation>
    <scope>NUCLEOTIDE SEQUENCE [LARGE SCALE GENOMIC DNA]</scope>
    <source>
        <strain evidence="13">IBCAS-2021</strain>
        <tissue evidence="13">Leaf</tissue>
    </source>
</reference>
<dbReference type="Gene3D" id="3.30.70.580">
    <property type="entry name" value="Pseudouridine synthase I, catalytic domain, N-terminal subdomain"/>
    <property type="match status" value="1"/>
</dbReference>
<evidence type="ECO:0000256" key="7">
    <source>
        <dbReference type="ARBA" id="ARBA00023242"/>
    </source>
</evidence>
<comment type="similarity">
    <text evidence="3">Belongs to the tRNA pseudouridine synthase TruA family.</text>
</comment>
<gene>
    <name evidence="13" type="ORF">H6P81_018026</name>
</gene>
<dbReference type="InterPro" id="IPR020094">
    <property type="entry name" value="TruA/RsuA/RluB/E/F_N"/>
</dbReference>
<evidence type="ECO:0000256" key="9">
    <source>
        <dbReference type="PIRSR" id="PIRSR641708-1"/>
    </source>
</evidence>
<dbReference type="Proteomes" id="UP000825729">
    <property type="component" value="Unassembled WGS sequence"/>
</dbReference>
<keyword evidence="14" id="KW-1185">Reference proteome</keyword>
<evidence type="ECO:0000256" key="8">
    <source>
        <dbReference type="ARBA" id="ARBA00036943"/>
    </source>
</evidence>
<keyword evidence="4" id="KW-0507">mRNA processing</keyword>
<keyword evidence="7" id="KW-0539">Nucleus</keyword>
<dbReference type="GO" id="GO:0003723">
    <property type="term" value="F:RNA binding"/>
    <property type="evidence" value="ECO:0007669"/>
    <property type="project" value="InterPro"/>
</dbReference>
<evidence type="ECO:0000313" key="13">
    <source>
        <dbReference type="EMBL" id="KAG9442172.1"/>
    </source>
</evidence>
<feature type="active site" description="Nucleophile" evidence="9">
    <location>
        <position position="108"/>
    </location>
</feature>
<dbReference type="InterPro" id="IPR020095">
    <property type="entry name" value="PsdUridine_synth_TruA_C"/>
</dbReference>
<keyword evidence="5" id="KW-0819">tRNA processing</keyword>
<dbReference type="InterPro" id="IPR020097">
    <property type="entry name" value="PsdUridine_synth_TruA_a/b_dom"/>
</dbReference>
<feature type="domain" description="Pseudouridine synthase I TruA alpha/beta" evidence="12">
    <location>
        <begin position="351"/>
        <end position="454"/>
    </location>
</feature>
<keyword evidence="6" id="KW-0413">Isomerase</keyword>
<feature type="region of interest" description="Disordered" evidence="11">
    <location>
        <begin position="291"/>
        <end position="335"/>
    </location>
</feature>
<evidence type="ECO:0000259" key="12">
    <source>
        <dbReference type="Pfam" id="PF01416"/>
    </source>
</evidence>
<proteinExistence type="inferred from homology"/>
<dbReference type="EMBL" id="JAINDJ010000007">
    <property type="protein sequence ID" value="KAG9442172.1"/>
    <property type="molecule type" value="Genomic_DNA"/>
</dbReference>
<feature type="compositionally biased region" description="Basic and acidic residues" evidence="11">
    <location>
        <begin position="302"/>
        <end position="319"/>
    </location>
</feature>
<dbReference type="SUPFAM" id="SSF55120">
    <property type="entry name" value="Pseudouridine synthase"/>
    <property type="match status" value="1"/>
</dbReference>
<evidence type="ECO:0000256" key="1">
    <source>
        <dbReference type="ARBA" id="ARBA00001166"/>
    </source>
</evidence>
<dbReference type="Gene3D" id="3.30.70.660">
    <property type="entry name" value="Pseudouridine synthase I, catalytic domain, C-terminal subdomain"/>
    <property type="match status" value="1"/>
</dbReference>
<comment type="caution">
    <text evidence="13">The sequence shown here is derived from an EMBL/GenBank/DDBJ whole genome shotgun (WGS) entry which is preliminary data.</text>
</comment>
<dbReference type="FunFam" id="3.30.70.580:FF:000002">
    <property type="entry name" value="tRNA pseudouridine synthase"/>
    <property type="match status" value="1"/>
</dbReference>
<feature type="region of interest" description="Disordered" evidence="11">
    <location>
        <begin position="1"/>
        <end position="43"/>
    </location>
</feature>
<organism evidence="13 14">
    <name type="scientific">Aristolochia fimbriata</name>
    <name type="common">White veined hardy Dutchman's pipe vine</name>
    <dbReference type="NCBI Taxonomy" id="158543"/>
    <lineage>
        <taxon>Eukaryota</taxon>
        <taxon>Viridiplantae</taxon>
        <taxon>Streptophyta</taxon>
        <taxon>Embryophyta</taxon>
        <taxon>Tracheophyta</taxon>
        <taxon>Spermatophyta</taxon>
        <taxon>Magnoliopsida</taxon>
        <taxon>Magnoliidae</taxon>
        <taxon>Piperales</taxon>
        <taxon>Aristolochiaceae</taxon>
        <taxon>Aristolochia</taxon>
    </lineage>
</organism>
<dbReference type="GO" id="GO:0031119">
    <property type="term" value="P:tRNA pseudouridine synthesis"/>
    <property type="evidence" value="ECO:0007669"/>
    <property type="project" value="InterPro"/>
</dbReference>